<dbReference type="PANTHER" id="PTHR46696">
    <property type="entry name" value="P450, PUTATIVE (EUROFUNG)-RELATED"/>
    <property type="match status" value="1"/>
</dbReference>
<dbReference type="InterPro" id="IPR036396">
    <property type="entry name" value="Cyt_P450_sf"/>
</dbReference>
<reference evidence="10" key="1">
    <citation type="submission" date="2020-02" db="EMBL/GenBank/DDBJ databases">
        <authorList>
            <person name="Meier V. D."/>
        </authorList>
    </citation>
    <scope>NUCLEOTIDE SEQUENCE</scope>
    <source>
        <strain evidence="10">AVDCRST_MAG39</strain>
    </source>
</reference>
<dbReference type="InterPro" id="IPR002397">
    <property type="entry name" value="Cyt_P450_B"/>
</dbReference>
<evidence type="ECO:0000256" key="4">
    <source>
        <dbReference type="ARBA" id="ARBA00023002"/>
    </source>
</evidence>
<keyword evidence="5 8" id="KW-0408">Iron</keyword>
<dbReference type="GO" id="GO:0020037">
    <property type="term" value="F:heme binding"/>
    <property type="evidence" value="ECO:0007669"/>
    <property type="project" value="InterPro"/>
</dbReference>
<evidence type="ECO:0000256" key="5">
    <source>
        <dbReference type="ARBA" id="ARBA00023004"/>
    </source>
</evidence>
<sequence length="447" mass="49896">MRLVSDGVEAGRPGPTHAPAYPTLPGVDLVDLHRFTAGQPWADFARMRSEAPVMWHPEPRGGPGFWAVTRYADVRTVNGDPVLYSSERGGILMALAPPGRRHEHLHSASMNALINLDGGTHRQLRREHMPYFTAGYMRELRARVAAEVARRLDAMAVQGEADFVSGFASHLPVFTLCEMLGVPEEDRERFVRWIHFLEMAQQVANEQVDTPLDALTPELMAFIGLFNQNVEEMFAYGREMLLKRRAEPRADLLSAIAHARVDGELLPDEYLDGSWLLIVFAGNDTTRNSLSGAMKLLTENPAERERLLADPSLLPNMVHEVTRLVSPVIYMRRTATADAELGGQRIAEGEKVVMYYGAANRDAAVFPDPDRFDVARPNAEKHIAFGHGPHICIGRLAAQLQLEESYRQILARFPGMSWTGGIDIAPNNFVHAIRRLDVRFAPERRAA</sequence>
<comment type="similarity">
    <text evidence="1 8">Belongs to the cytochrome P450 family.</text>
</comment>
<dbReference type="PRINTS" id="PR00359">
    <property type="entry name" value="BP450"/>
</dbReference>
<keyword evidence="3 8" id="KW-0479">Metal-binding</keyword>
<dbReference type="Gene3D" id="1.10.630.10">
    <property type="entry name" value="Cytochrome P450"/>
    <property type="match status" value="1"/>
</dbReference>
<evidence type="ECO:0000256" key="8">
    <source>
        <dbReference type="RuleBase" id="RU000461"/>
    </source>
</evidence>
<accession>A0A6J4TBY5</accession>
<dbReference type="SUPFAM" id="SSF48264">
    <property type="entry name" value="Cytochrome P450"/>
    <property type="match status" value="1"/>
</dbReference>
<evidence type="ECO:0000313" key="10">
    <source>
        <dbReference type="EMBL" id="CAA9519184.1"/>
    </source>
</evidence>
<dbReference type="FunFam" id="1.10.630.10:FF:000018">
    <property type="entry name" value="Cytochrome P450 monooxygenase"/>
    <property type="match status" value="1"/>
</dbReference>
<comment type="function">
    <text evidence="7">Cytochromes P450 are a group of heme-thiolate monooxygenases. They oxidize a variety of structurally unrelated compounds, including steroids, fatty acids, and xenobiotics.</text>
</comment>
<organism evidence="10">
    <name type="scientific">uncultured Sphingomonadaceae bacterium</name>
    <dbReference type="NCBI Taxonomy" id="169976"/>
    <lineage>
        <taxon>Bacteria</taxon>
        <taxon>Pseudomonadati</taxon>
        <taxon>Pseudomonadota</taxon>
        <taxon>Alphaproteobacteria</taxon>
        <taxon>Sphingomonadales</taxon>
        <taxon>Sphingomonadaceae</taxon>
        <taxon>environmental samples</taxon>
    </lineage>
</organism>
<dbReference type="GO" id="GO:0006707">
    <property type="term" value="P:cholesterol catabolic process"/>
    <property type="evidence" value="ECO:0007669"/>
    <property type="project" value="TreeGrafter"/>
</dbReference>
<dbReference type="PRINTS" id="PR00385">
    <property type="entry name" value="P450"/>
</dbReference>
<protein>
    <submittedName>
        <fullName evidence="10">Cytochrome P450 hydroxylase</fullName>
    </submittedName>
</protein>
<keyword evidence="4 8" id="KW-0560">Oxidoreductase</keyword>
<evidence type="ECO:0000256" key="9">
    <source>
        <dbReference type="SAM" id="MobiDB-lite"/>
    </source>
</evidence>
<evidence type="ECO:0000256" key="3">
    <source>
        <dbReference type="ARBA" id="ARBA00022723"/>
    </source>
</evidence>
<keyword evidence="2 8" id="KW-0349">Heme</keyword>
<proteinExistence type="inferred from homology"/>
<dbReference type="EMBL" id="CADCVW010000101">
    <property type="protein sequence ID" value="CAA9519184.1"/>
    <property type="molecule type" value="Genomic_DNA"/>
</dbReference>
<dbReference type="PROSITE" id="PS00086">
    <property type="entry name" value="CYTOCHROME_P450"/>
    <property type="match status" value="1"/>
</dbReference>
<dbReference type="CDD" id="cd11033">
    <property type="entry name" value="CYP142-like"/>
    <property type="match status" value="1"/>
</dbReference>
<dbReference type="InterPro" id="IPR017972">
    <property type="entry name" value="Cyt_P450_CS"/>
</dbReference>
<dbReference type="GO" id="GO:0008395">
    <property type="term" value="F:steroid hydroxylase activity"/>
    <property type="evidence" value="ECO:0007669"/>
    <property type="project" value="TreeGrafter"/>
</dbReference>
<evidence type="ECO:0000256" key="1">
    <source>
        <dbReference type="ARBA" id="ARBA00010617"/>
    </source>
</evidence>
<evidence type="ECO:0000256" key="6">
    <source>
        <dbReference type="ARBA" id="ARBA00023033"/>
    </source>
</evidence>
<dbReference type="GO" id="GO:0005506">
    <property type="term" value="F:iron ion binding"/>
    <property type="evidence" value="ECO:0007669"/>
    <property type="project" value="InterPro"/>
</dbReference>
<gene>
    <name evidence="10" type="ORF">AVDCRST_MAG39-2380</name>
</gene>
<dbReference type="Pfam" id="PF00067">
    <property type="entry name" value="p450"/>
    <property type="match status" value="1"/>
</dbReference>
<evidence type="ECO:0000256" key="2">
    <source>
        <dbReference type="ARBA" id="ARBA00022617"/>
    </source>
</evidence>
<feature type="region of interest" description="Disordered" evidence="9">
    <location>
        <begin position="1"/>
        <end position="20"/>
    </location>
</feature>
<evidence type="ECO:0000256" key="7">
    <source>
        <dbReference type="ARBA" id="ARBA00043906"/>
    </source>
</evidence>
<dbReference type="AlphaFoldDB" id="A0A6J4TBY5"/>
<dbReference type="InterPro" id="IPR001128">
    <property type="entry name" value="Cyt_P450"/>
</dbReference>
<name>A0A6J4TBY5_9SPHN</name>
<dbReference type="PANTHER" id="PTHR46696:SF4">
    <property type="entry name" value="BIOTIN BIOSYNTHESIS CYTOCHROME P450"/>
    <property type="match status" value="1"/>
</dbReference>
<dbReference type="GO" id="GO:0036199">
    <property type="term" value="F:cholest-4-en-3-one 26-monooxygenase activity"/>
    <property type="evidence" value="ECO:0007669"/>
    <property type="project" value="TreeGrafter"/>
</dbReference>
<keyword evidence="6 8" id="KW-0503">Monooxygenase</keyword>